<comment type="caution">
    <text evidence="3">The sequence shown here is derived from an EMBL/GenBank/DDBJ whole genome shotgun (WGS) entry which is preliminary data.</text>
</comment>
<reference evidence="3" key="1">
    <citation type="journal article" date="2020" name="Fungal Divers.">
        <title>Resolving the Mortierellaceae phylogeny through synthesis of multi-gene phylogenetics and phylogenomics.</title>
        <authorList>
            <person name="Vandepol N."/>
            <person name="Liber J."/>
            <person name="Desiro A."/>
            <person name="Na H."/>
            <person name="Kennedy M."/>
            <person name="Barry K."/>
            <person name="Grigoriev I.V."/>
            <person name="Miller A.N."/>
            <person name="O'Donnell K."/>
            <person name="Stajich J.E."/>
            <person name="Bonito G."/>
        </authorList>
    </citation>
    <scope>NUCLEOTIDE SEQUENCE</scope>
    <source>
        <strain evidence="3">NVP1</strain>
    </source>
</reference>
<feature type="region of interest" description="Disordered" evidence="1">
    <location>
        <begin position="191"/>
        <end position="216"/>
    </location>
</feature>
<accession>A0A9P5VHS7</accession>
<dbReference type="Proteomes" id="UP000696485">
    <property type="component" value="Unassembled WGS sequence"/>
</dbReference>
<evidence type="ECO:0000259" key="2">
    <source>
        <dbReference type="Pfam" id="PF05726"/>
    </source>
</evidence>
<evidence type="ECO:0000256" key="1">
    <source>
        <dbReference type="SAM" id="MobiDB-lite"/>
    </source>
</evidence>
<dbReference type="InterPro" id="IPR008778">
    <property type="entry name" value="Pirin_C_dom"/>
</dbReference>
<dbReference type="AlphaFoldDB" id="A0A9P5VHS7"/>
<dbReference type="Gene3D" id="2.60.120.10">
    <property type="entry name" value="Jelly Rolls"/>
    <property type="match status" value="2"/>
</dbReference>
<sequence>MLASRISHFRSCRPTFGRHVTQSLYATAKPEGVGATIRRSFPVLGFRLHDPFLALDDFAVGPQGGFPDHPHRGFETSVKQPVDEAEYGQDEAVITHGLQLWANLSKKDKMCVPAYQDLRDQAIPRVRPTAGVEIKVIAGASHEVESKIYARTPTMYLDFRMDRNTSVDQAIPKEYVGFVYMVSGKAYFGDKKKTKDGSGEEKDVSTSKTNSNIKTNHRIQEPFEGTEHHSLILSQGGEGSETLHIETKGVPAHFVLFAGLPTGEPSIRSDLFVMNSKEEVQQALEDYRGGKNGFENAKTWRSNIAPKGYRLKF</sequence>
<dbReference type="CDD" id="cd02247">
    <property type="entry name" value="cupin_pirin_C"/>
    <property type="match status" value="1"/>
</dbReference>
<evidence type="ECO:0000313" key="3">
    <source>
        <dbReference type="EMBL" id="KAF9324470.1"/>
    </source>
</evidence>
<dbReference type="InterPro" id="IPR014710">
    <property type="entry name" value="RmlC-like_jellyroll"/>
</dbReference>
<dbReference type="EMBL" id="JAAAUY010001082">
    <property type="protein sequence ID" value="KAF9324470.1"/>
    <property type="molecule type" value="Genomic_DNA"/>
</dbReference>
<dbReference type="Pfam" id="PF05726">
    <property type="entry name" value="Pirin_C"/>
    <property type="match status" value="1"/>
</dbReference>
<evidence type="ECO:0000313" key="4">
    <source>
        <dbReference type="Proteomes" id="UP000696485"/>
    </source>
</evidence>
<proteinExistence type="predicted"/>
<dbReference type="PANTHER" id="PTHR13903:SF8">
    <property type="entry name" value="PIRIN"/>
    <property type="match status" value="1"/>
</dbReference>
<name>A0A9P5VHS7_9FUNG</name>
<feature type="domain" description="Pirin C-terminal" evidence="2">
    <location>
        <begin position="156"/>
        <end position="293"/>
    </location>
</feature>
<gene>
    <name evidence="3" type="ORF">BG006_000502</name>
</gene>
<dbReference type="InterPro" id="IPR011051">
    <property type="entry name" value="RmlC_Cupin_sf"/>
</dbReference>
<protein>
    <recommendedName>
        <fullName evidence="2">Pirin C-terminal domain-containing protein</fullName>
    </recommendedName>
</protein>
<dbReference type="PANTHER" id="PTHR13903">
    <property type="entry name" value="PIRIN-RELATED"/>
    <property type="match status" value="1"/>
</dbReference>
<feature type="compositionally biased region" description="Basic and acidic residues" evidence="1">
    <location>
        <begin position="191"/>
        <end position="205"/>
    </location>
</feature>
<dbReference type="SUPFAM" id="SSF51182">
    <property type="entry name" value="RmlC-like cupins"/>
    <property type="match status" value="1"/>
</dbReference>
<keyword evidence="4" id="KW-1185">Reference proteome</keyword>
<dbReference type="PIRSF" id="PIRSF006232">
    <property type="entry name" value="Pirin"/>
    <property type="match status" value="1"/>
</dbReference>
<dbReference type="InterPro" id="IPR012093">
    <property type="entry name" value="Pirin"/>
</dbReference>
<organism evidence="3 4">
    <name type="scientific">Podila minutissima</name>
    <dbReference type="NCBI Taxonomy" id="64525"/>
    <lineage>
        <taxon>Eukaryota</taxon>
        <taxon>Fungi</taxon>
        <taxon>Fungi incertae sedis</taxon>
        <taxon>Mucoromycota</taxon>
        <taxon>Mortierellomycotina</taxon>
        <taxon>Mortierellomycetes</taxon>
        <taxon>Mortierellales</taxon>
        <taxon>Mortierellaceae</taxon>
        <taxon>Podila</taxon>
    </lineage>
</organism>